<feature type="region of interest" description="Disordered" evidence="1">
    <location>
        <begin position="1"/>
        <end position="92"/>
    </location>
</feature>
<dbReference type="AlphaFoldDB" id="A0A4Z2HLP0"/>
<evidence type="ECO:0000313" key="2">
    <source>
        <dbReference type="EMBL" id="TNN66667.1"/>
    </source>
</evidence>
<dbReference type="EMBL" id="SRLO01000215">
    <property type="protein sequence ID" value="TNN66667.1"/>
    <property type="molecule type" value="Genomic_DNA"/>
</dbReference>
<name>A0A4Z2HLP0_9TELE</name>
<feature type="compositionally biased region" description="Basic and acidic residues" evidence="1">
    <location>
        <begin position="1"/>
        <end position="10"/>
    </location>
</feature>
<keyword evidence="3" id="KW-1185">Reference proteome</keyword>
<protein>
    <submittedName>
        <fullName evidence="2">Uncharacterized protein</fullName>
    </submittedName>
</protein>
<accession>A0A4Z2HLP0</accession>
<feature type="compositionally biased region" description="Basic and acidic residues" evidence="1">
    <location>
        <begin position="36"/>
        <end position="58"/>
    </location>
</feature>
<evidence type="ECO:0000256" key="1">
    <source>
        <dbReference type="SAM" id="MobiDB-lite"/>
    </source>
</evidence>
<proteinExistence type="predicted"/>
<comment type="caution">
    <text evidence="2">The sequence shown here is derived from an EMBL/GenBank/DDBJ whole genome shotgun (WGS) entry which is preliminary data.</text>
</comment>
<gene>
    <name evidence="2" type="ORF">EYF80_023056</name>
</gene>
<sequence>MELRLKRSGDAAENTETGAREEETRAVKIPHKHKVLTAEERRGEQTERRPEDPCDAIKSKGQSGAEEDGAMTSSVKGRGHNYNTDGQTAQPMSGLGLMFYLDRLTNEK</sequence>
<dbReference type="Proteomes" id="UP000314294">
    <property type="component" value="Unassembled WGS sequence"/>
</dbReference>
<organism evidence="2 3">
    <name type="scientific">Liparis tanakae</name>
    <name type="common">Tanaka's snailfish</name>
    <dbReference type="NCBI Taxonomy" id="230148"/>
    <lineage>
        <taxon>Eukaryota</taxon>
        <taxon>Metazoa</taxon>
        <taxon>Chordata</taxon>
        <taxon>Craniata</taxon>
        <taxon>Vertebrata</taxon>
        <taxon>Euteleostomi</taxon>
        <taxon>Actinopterygii</taxon>
        <taxon>Neopterygii</taxon>
        <taxon>Teleostei</taxon>
        <taxon>Neoteleostei</taxon>
        <taxon>Acanthomorphata</taxon>
        <taxon>Eupercaria</taxon>
        <taxon>Perciformes</taxon>
        <taxon>Cottioidei</taxon>
        <taxon>Cottales</taxon>
        <taxon>Liparidae</taxon>
        <taxon>Liparis</taxon>
    </lineage>
</organism>
<feature type="compositionally biased region" description="Polar residues" evidence="1">
    <location>
        <begin position="71"/>
        <end position="91"/>
    </location>
</feature>
<evidence type="ECO:0000313" key="3">
    <source>
        <dbReference type="Proteomes" id="UP000314294"/>
    </source>
</evidence>
<reference evidence="2 3" key="1">
    <citation type="submission" date="2019-03" db="EMBL/GenBank/DDBJ databases">
        <title>First draft genome of Liparis tanakae, snailfish: a comprehensive survey of snailfish specific genes.</title>
        <authorList>
            <person name="Kim W."/>
            <person name="Song I."/>
            <person name="Jeong J.-H."/>
            <person name="Kim D."/>
            <person name="Kim S."/>
            <person name="Ryu S."/>
            <person name="Song J.Y."/>
            <person name="Lee S.K."/>
        </authorList>
    </citation>
    <scope>NUCLEOTIDE SEQUENCE [LARGE SCALE GENOMIC DNA]</scope>
    <source>
        <tissue evidence="2">Muscle</tissue>
    </source>
</reference>